<dbReference type="PANTHER" id="PTHR43406">
    <property type="entry name" value="TRYPTOPHAN SYNTHASE, ALPHA CHAIN"/>
    <property type="match status" value="1"/>
</dbReference>
<evidence type="ECO:0000256" key="10">
    <source>
        <dbReference type="RuleBase" id="RU003662"/>
    </source>
</evidence>
<dbReference type="EMBL" id="LWLG01000001">
    <property type="protein sequence ID" value="OAQ21503.1"/>
    <property type="molecule type" value="Genomic_DNA"/>
</dbReference>
<comment type="pathway">
    <text evidence="2 9">Amino-acid biosynthesis; L-tryptophan biosynthesis; L-tryptophan from chorismate: step 5/5.</text>
</comment>
<proteinExistence type="inferred from homology"/>
<dbReference type="PATRIC" id="fig|999894.6.peg.21"/>
<keyword evidence="12" id="KW-1185">Reference proteome</keyword>
<evidence type="ECO:0000256" key="1">
    <source>
        <dbReference type="ARBA" id="ARBA00003365"/>
    </source>
</evidence>
<dbReference type="GO" id="GO:0004834">
    <property type="term" value="F:tryptophan synthase activity"/>
    <property type="evidence" value="ECO:0007669"/>
    <property type="project" value="UniProtKB-UniRule"/>
</dbReference>
<accession>A0A179D6A9</accession>
<keyword evidence="4 9" id="KW-0028">Amino-acid biosynthesis</keyword>
<evidence type="ECO:0000256" key="2">
    <source>
        <dbReference type="ARBA" id="ARBA00004733"/>
    </source>
</evidence>
<evidence type="ECO:0000256" key="4">
    <source>
        <dbReference type="ARBA" id="ARBA00022605"/>
    </source>
</evidence>
<dbReference type="InterPro" id="IPR018204">
    <property type="entry name" value="Trp_synthase_alpha_AS"/>
</dbReference>
<name>A0A179D6A9_9BACT</name>
<evidence type="ECO:0000256" key="3">
    <source>
        <dbReference type="ARBA" id="ARBA00011270"/>
    </source>
</evidence>
<dbReference type="Gene3D" id="3.20.20.70">
    <property type="entry name" value="Aldolase class I"/>
    <property type="match status" value="1"/>
</dbReference>
<sequence length="271" mass="29710">MNKTSGAQKVRKAIETANQEGRAALIPYICAWDPDIETTRGLLWALAEAGASVVELGFPFSDPLADGPTIQAATQRALRHQPSLEAYLEFVASLYDEGYPLPIVIMGYYNPFYRYGLKRFVEEAQAAGLCGAIIPDLPLEEARPWLRESKRRGLASIMLAAPTTPPERLRRIAEASTGFLYYVSVAGITGARDRLPEDLVLRLDLAREVSPVPVAVGFGIAKPEQVRMLAPHAEAIVVGSALVKIVEKEGRKSPRTIKNFLQNLVSAAERR</sequence>
<comment type="caution">
    <text evidence="11">The sequence shown here is derived from an EMBL/GenBank/DDBJ whole genome shotgun (WGS) entry which is preliminary data.</text>
</comment>
<comment type="function">
    <text evidence="1 9">The alpha subunit is responsible for the aldol cleavage of indoleglycerol phosphate to indole and glyceraldehyde 3-phosphate.</text>
</comment>
<dbReference type="Proteomes" id="UP000078390">
    <property type="component" value="Unassembled WGS sequence"/>
</dbReference>
<organism evidence="11 12">
    <name type="scientific">Thermosulfurimonas dismutans</name>
    <dbReference type="NCBI Taxonomy" id="999894"/>
    <lineage>
        <taxon>Bacteria</taxon>
        <taxon>Pseudomonadati</taxon>
        <taxon>Thermodesulfobacteriota</taxon>
        <taxon>Thermodesulfobacteria</taxon>
        <taxon>Thermodesulfobacteriales</taxon>
        <taxon>Thermodesulfobacteriaceae</taxon>
        <taxon>Thermosulfurimonas</taxon>
    </lineage>
</organism>
<protein>
    <recommendedName>
        <fullName evidence="9">Tryptophan synthase alpha chain</fullName>
        <ecNumber evidence="9">4.2.1.20</ecNumber>
    </recommendedName>
</protein>
<dbReference type="OrthoDB" id="9804578at2"/>
<feature type="active site" description="Proton acceptor" evidence="9">
    <location>
        <position position="55"/>
    </location>
</feature>
<comment type="similarity">
    <text evidence="9 10">Belongs to the TrpA family.</text>
</comment>
<feature type="active site" description="Proton acceptor" evidence="9">
    <location>
        <position position="66"/>
    </location>
</feature>
<gene>
    <name evidence="9" type="primary">trpA</name>
    <name evidence="11" type="ORF">TDIS_0021</name>
</gene>
<dbReference type="InterPro" id="IPR011060">
    <property type="entry name" value="RibuloseP-bd_barrel"/>
</dbReference>
<dbReference type="SUPFAM" id="SSF51366">
    <property type="entry name" value="Ribulose-phoshate binding barrel"/>
    <property type="match status" value="1"/>
</dbReference>
<dbReference type="InterPro" id="IPR013785">
    <property type="entry name" value="Aldolase_TIM"/>
</dbReference>
<keyword evidence="5 9" id="KW-0822">Tryptophan biosynthesis</keyword>
<dbReference type="AlphaFoldDB" id="A0A179D6A9"/>
<dbReference type="EC" id="4.2.1.20" evidence="9"/>
<keyword evidence="6 9" id="KW-0057">Aromatic amino acid biosynthesis</keyword>
<comment type="subunit">
    <text evidence="3 9">Tetramer of two alpha and two beta chains.</text>
</comment>
<evidence type="ECO:0000256" key="7">
    <source>
        <dbReference type="ARBA" id="ARBA00023239"/>
    </source>
</evidence>
<dbReference type="NCBIfam" id="TIGR00262">
    <property type="entry name" value="trpA"/>
    <property type="match status" value="1"/>
</dbReference>
<dbReference type="InterPro" id="IPR002028">
    <property type="entry name" value="Trp_synthase_suA"/>
</dbReference>
<dbReference type="PROSITE" id="PS00167">
    <property type="entry name" value="TRP_SYNTHASE_ALPHA"/>
    <property type="match status" value="1"/>
</dbReference>
<evidence type="ECO:0000256" key="5">
    <source>
        <dbReference type="ARBA" id="ARBA00022822"/>
    </source>
</evidence>
<evidence type="ECO:0000256" key="9">
    <source>
        <dbReference type="HAMAP-Rule" id="MF_00131"/>
    </source>
</evidence>
<evidence type="ECO:0000256" key="6">
    <source>
        <dbReference type="ARBA" id="ARBA00023141"/>
    </source>
</evidence>
<dbReference type="RefSeq" id="WP_068668060.1">
    <property type="nucleotide sequence ID" value="NZ_LWLG01000001.1"/>
</dbReference>
<dbReference type="FunFam" id="3.20.20.70:FF:000037">
    <property type="entry name" value="Tryptophan synthase alpha chain"/>
    <property type="match status" value="1"/>
</dbReference>
<dbReference type="CDD" id="cd04724">
    <property type="entry name" value="Tryptophan_synthase_alpha"/>
    <property type="match status" value="1"/>
</dbReference>
<dbReference type="STRING" id="999894.TDIS_0021"/>
<evidence type="ECO:0000256" key="8">
    <source>
        <dbReference type="ARBA" id="ARBA00049047"/>
    </source>
</evidence>
<dbReference type="HAMAP" id="MF_00131">
    <property type="entry name" value="Trp_synth_alpha"/>
    <property type="match status" value="1"/>
</dbReference>
<dbReference type="UniPathway" id="UPA00035">
    <property type="reaction ID" value="UER00044"/>
</dbReference>
<evidence type="ECO:0000313" key="12">
    <source>
        <dbReference type="Proteomes" id="UP000078390"/>
    </source>
</evidence>
<dbReference type="GO" id="GO:0005829">
    <property type="term" value="C:cytosol"/>
    <property type="evidence" value="ECO:0007669"/>
    <property type="project" value="TreeGrafter"/>
</dbReference>
<evidence type="ECO:0000313" key="11">
    <source>
        <dbReference type="EMBL" id="OAQ21503.1"/>
    </source>
</evidence>
<dbReference type="PANTHER" id="PTHR43406:SF1">
    <property type="entry name" value="TRYPTOPHAN SYNTHASE ALPHA CHAIN, CHLOROPLASTIC"/>
    <property type="match status" value="1"/>
</dbReference>
<reference evidence="11 12" key="1">
    <citation type="submission" date="2016-04" db="EMBL/GenBank/DDBJ databases">
        <title>Genome analysis of Thermosulfurimonas dismutans, the first thermophilic sulfur-disproportionating bacterium of the phylum Thermodesulfobacteria.</title>
        <authorList>
            <person name="Mardanov A.V."/>
            <person name="Beletsky A.V."/>
            <person name="Kadnikov V.V."/>
            <person name="Slobodkin A.I."/>
            <person name="Ravin N.V."/>
        </authorList>
    </citation>
    <scope>NUCLEOTIDE SEQUENCE [LARGE SCALE GENOMIC DNA]</scope>
    <source>
        <strain evidence="11 12">S95</strain>
    </source>
</reference>
<keyword evidence="7 9" id="KW-0456">Lyase</keyword>
<dbReference type="Pfam" id="PF00290">
    <property type="entry name" value="Trp_syntA"/>
    <property type="match status" value="1"/>
</dbReference>
<comment type="catalytic activity">
    <reaction evidence="8 9">
        <text>(1S,2R)-1-C-(indol-3-yl)glycerol 3-phosphate + L-serine = D-glyceraldehyde 3-phosphate + L-tryptophan + H2O</text>
        <dbReference type="Rhea" id="RHEA:10532"/>
        <dbReference type="ChEBI" id="CHEBI:15377"/>
        <dbReference type="ChEBI" id="CHEBI:33384"/>
        <dbReference type="ChEBI" id="CHEBI:57912"/>
        <dbReference type="ChEBI" id="CHEBI:58866"/>
        <dbReference type="ChEBI" id="CHEBI:59776"/>
        <dbReference type="EC" id="4.2.1.20"/>
    </reaction>
</comment>